<proteinExistence type="predicted"/>
<protein>
    <recommendedName>
        <fullName evidence="5">Collagen triple helix repeat protein</fullName>
    </recommendedName>
</protein>
<dbReference type="EMBL" id="CATQJL010000112">
    <property type="protein sequence ID" value="CAJ0594068.1"/>
    <property type="molecule type" value="Genomic_DNA"/>
</dbReference>
<dbReference type="AlphaFoldDB" id="A0AA36GL41"/>
<evidence type="ECO:0000256" key="1">
    <source>
        <dbReference type="ARBA" id="ARBA00022737"/>
    </source>
</evidence>
<name>A0AA36GL41_CYLNA</name>
<dbReference type="Pfam" id="PF01391">
    <property type="entry name" value="Collagen"/>
    <property type="match status" value="1"/>
</dbReference>
<sequence>MVGALFYGRYTVRQFALRSLRQCEAEIHHSTFGNARNVTVRKPRYSVYNTAVPRRYVTPTNGIYALPFPQPPFLQQPVGDGYAPISVVESGSPPAPYSTHPSQQILFFPKPKERQARVFPTPNNRQPAQRYEGLGEGLDLGIKSTCNCCVPGPRGKPGRNGKNGFPGAPGMNGLPGKSAKQVNRPCEDTGVRCKPCPQGPDGPVGPPGQRGDPGRPGIPGRRGMNGLPGTPGRKGIRGADGDPGVPATAKGYTRGETGPPGPQGPQGPRGRPGPPAPDTQSARTKGPPGPKGKTMRQHHKRDYAALSGGSYQWKKQ</sequence>
<keyword evidence="4" id="KW-1185">Reference proteome</keyword>
<dbReference type="InterPro" id="IPR008160">
    <property type="entry name" value="Collagen"/>
</dbReference>
<evidence type="ECO:0000313" key="4">
    <source>
        <dbReference type="Proteomes" id="UP001176961"/>
    </source>
</evidence>
<dbReference type="Proteomes" id="UP001176961">
    <property type="component" value="Unassembled WGS sequence"/>
</dbReference>
<organism evidence="3 4">
    <name type="scientific">Cylicocyclus nassatus</name>
    <name type="common">Nematode worm</name>
    <dbReference type="NCBI Taxonomy" id="53992"/>
    <lineage>
        <taxon>Eukaryota</taxon>
        <taxon>Metazoa</taxon>
        <taxon>Ecdysozoa</taxon>
        <taxon>Nematoda</taxon>
        <taxon>Chromadorea</taxon>
        <taxon>Rhabditida</taxon>
        <taxon>Rhabditina</taxon>
        <taxon>Rhabditomorpha</taxon>
        <taxon>Strongyloidea</taxon>
        <taxon>Strongylidae</taxon>
        <taxon>Cylicocyclus</taxon>
    </lineage>
</organism>
<feature type="compositionally biased region" description="Pro residues" evidence="2">
    <location>
        <begin position="259"/>
        <end position="277"/>
    </location>
</feature>
<comment type="caution">
    <text evidence="3">The sequence shown here is derived from an EMBL/GenBank/DDBJ whole genome shotgun (WGS) entry which is preliminary data.</text>
</comment>
<dbReference type="PANTHER" id="PTHR24637">
    <property type="entry name" value="COLLAGEN"/>
    <property type="match status" value="1"/>
</dbReference>
<evidence type="ECO:0000256" key="2">
    <source>
        <dbReference type="SAM" id="MobiDB-lite"/>
    </source>
</evidence>
<feature type="region of interest" description="Disordered" evidence="2">
    <location>
        <begin position="153"/>
        <end position="316"/>
    </location>
</feature>
<accession>A0AA36GL41</accession>
<evidence type="ECO:0008006" key="5">
    <source>
        <dbReference type="Google" id="ProtNLM"/>
    </source>
</evidence>
<feature type="compositionally biased region" description="Pro residues" evidence="2">
    <location>
        <begin position="197"/>
        <end position="206"/>
    </location>
</feature>
<reference evidence="3" key="1">
    <citation type="submission" date="2023-07" db="EMBL/GenBank/DDBJ databases">
        <authorList>
            <consortium name="CYATHOMIX"/>
        </authorList>
    </citation>
    <scope>NUCLEOTIDE SEQUENCE</scope>
    <source>
        <strain evidence="3">N/A</strain>
    </source>
</reference>
<gene>
    <name evidence="3" type="ORF">CYNAS_LOCUS6051</name>
</gene>
<dbReference type="PANTHER" id="PTHR24637:SF262">
    <property type="entry name" value="CUTICLE COLLAGEN 34-RELATED"/>
    <property type="match status" value="1"/>
</dbReference>
<keyword evidence="1" id="KW-0677">Repeat</keyword>
<evidence type="ECO:0000313" key="3">
    <source>
        <dbReference type="EMBL" id="CAJ0594068.1"/>
    </source>
</evidence>